<feature type="DNA-binding region" description="H-T-H motif" evidence="4">
    <location>
        <begin position="28"/>
        <end position="47"/>
    </location>
</feature>
<evidence type="ECO:0000313" key="6">
    <source>
        <dbReference type="EMBL" id="MDA0180112.1"/>
    </source>
</evidence>
<dbReference type="InterPro" id="IPR025996">
    <property type="entry name" value="MT1864/Rv1816-like_C"/>
</dbReference>
<dbReference type="InterPro" id="IPR001647">
    <property type="entry name" value="HTH_TetR"/>
</dbReference>
<protein>
    <submittedName>
        <fullName evidence="6">WHG domain-containing protein</fullName>
    </submittedName>
</protein>
<dbReference type="SUPFAM" id="SSF48498">
    <property type="entry name" value="Tetracyclin repressor-like, C-terminal domain"/>
    <property type="match status" value="1"/>
</dbReference>
<evidence type="ECO:0000313" key="7">
    <source>
        <dbReference type="Proteomes" id="UP001147653"/>
    </source>
</evidence>
<dbReference type="RefSeq" id="WP_270024422.1">
    <property type="nucleotide sequence ID" value="NZ_JAPDDP010000009.1"/>
</dbReference>
<dbReference type="PROSITE" id="PS50977">
    <property type="entry name" value="HTH_TETR_2"/>
    <property type="match status" value="1"/>
</dbReference>
<reference evidence="6" key="1">
    <citation type="submission" date="2022-10" db="EMBL/GenBank/DDBJ databases">
        <title>The WGS of Solirubrobacter phytolaccae KCTC 29190.</title>
        <authorList>
            <person name="Jiang Z."/>
        </authorList>
    </citation>
    <scope>NUCLEOTIDE SEQUENCE</scope>
    <source>
        <strain evidence="6">KCTC 29190</strain>
    </source>
</reference>
<name>A0A9X3N8C6_9ACTN</name>
<dbReference type="GO" id="GO:0003677">
    <property type="term" value="F:DNA binding"/>
    <property type="evidence" value="ECO:0007669"/>
    <property type="project" value="UniProtKB-UniRule"/>
</dbReference>
<dbReference type="InterPro" id="IPR036271">
    <property type="entry name" value="Tet_transcr_reg_TetR-rel_C_sf"/>
</dbReference>
<proteinExistence type="predicted"/>
<accession>A0A9X3N8C6</accession>
<dbReference type="Pfam" id="PF13305">
    <property type="entry name" value="TetR_C_33"/>
    <property type="match status" value="1"/>
</dbReference>
<keyword evidence="1" id="KW-0805">Transcription regulation</keyword>
<gene>
    <name evidence="6" type="ORF">OJ997_07375</name>
</gene>
<organism evidence="6 7">
    <name type="scientific">Solirubrobacter phytolaccae</name>
    <dbReference type="NCBI Taxonomy" id="1404360"/>
    <lineage>
        <taxon>Bacteria</taxon>
        <taxon>Bacillati</taxon>
        <taxon>Actinomycetota</taxon>
        <taxon>Thermoleophilia</taxon>
        <taxon>Solirubrobacterales</taxon>
        <taxon>Solirubrobacteraceae</taxon>
        <taxon>Solirubrobacter</taxon>
    </lineage>
</organism>
<sequence>MARAGLDREAVVTAAATLADTEGLEAVTLAKVAAQLGVKSPSLYVHVDGLAGLRREIAARGAREVTGLLQAAVAGRAGRDALAALADAYRSYARAHPGTYAAIQNVTNLEGPAADAATAALDVFYAVLRGYALDDEAAIHAARIVRSALHGFVSLEVGSGFGIDLDLDESFARLVDVLDRGLSAR</sequence>
<dbReference type="Gene3D" id="1.10.357.10">
    <property type="entry name" value="Tetracycline Repressor, domain 2"/>
    <property type="match status" value="1"/>
</dbReference>
<dbReference type="EMBL" id="JAPDDP010000009">
    <property type="protein sequence ID" value="MDA0180112.1"/>
    <property type="molecule type" value="Genomic_DNA"/>
</dbReference>
<evidence type="ECO:0000256" key="3">
    <source>
        <dbReference type="ARBA" id="ARBA00023163"/>
    </source>
</evidence>
<dbReference type="SUPFAM" id="SSF46689">
    <property type="entry name" value="Homeodomain-like"/>
    <property type="match status" value="1"/>
</dbReference>
<feature type="domain" description="HTH tetR-type" evidence="5">
    <location>
        <begin position="5"/>
        <end position="65"/>
    </location>
</feature>
<comment type="caution">
    <text evidence="6">The sequence shown here is derived from an EMBL/GenBank/DDBJ whole genome shotgun (WGS) entry which is preliminary data.</text>
</comment>
<keyword evidence="2 4" id="KW-0238">DNA-binding</keyword>
<keyword evidence="7" id="KW-1185">Reference proteome</keyword>
<evidence type="ECO:0000256" key="4">
    <source>
        <dbReference type="PROSITE-ProRule" id="PRU00335"/>
    </source>
</evidence>
<dbReference type="InterPro" id="IPR009057">
    <property type="entry name" value="Homeodomain-like_sf"/>
</dbReference>
<evidence type="ECO:0000256" key="2">
    <source>
        <dbReference type="ARBA" id="ARBA00023125"/>
    </source>
</evidence>
<evidence type="ECO:0000259" key="5">
    <source>
        <dbReference type="PROSITE" id="PS50977"/>
    </source>
</evidence>
<evidence type="ECO:0000256" key="1">
    <source>
        <dbReference type="ARBA" id="ARBA00023015"/>
    </source>
</evidence>
<dbReference type="Pfam" id="PF00440">
    <property type="entry name" value="TetR_N"/>
    <property type="match status" value="1"/>
</dbReference>
<dbReference type="Proteomes" id="UP001147653">
    <property type="component" value="Unassembled WGS sequence"/>
</dbReference>
<keyword evidence="3" id="KW-0804">Transcription</keyword>
<dbReference type="Gene3D" id="1.10.10.60">
    <property type="entry name" value="Homeodomain-like"/>
    <property type="match status" value="1"/>
</dbReference>
<dbReference type="AlphaFoldDB" id="A0A9X3N8C6"/>